<dbReference type="PANTHER" id="PTHR45783">
    <property type="entry name" value="KINESIN LIGHT CHAIN"/>
    <property type="match status" value="1"/>
</dbReference>
<dbReference type="SUPFAM" id="SSF48452">
    <property type="entry name" value="TPR-like"/>
    <property type="match status" value="1"/>
</dbReference>
<dbReference type="InterPro" id="IPR002151">
    <property type="entry name" value="Kinesin_light"/>
</dbReference>
<dbReference type="PROSITE" id="PS50005">
    <property type="entry name" value="TPR"/>
    <property type="match status" value="5"/>
</dbReference>
<evidence type="ECO:0000256" key="8">
    <source>
        <dbReference type="ARBA" id="ARBA00023175"/>
    </source>
</evidence>
<dbReference type="GO" id="GO:0019894">
    <property type="term" value="F:kinesin binding"/>
    <property type="evidence" value="ECO:0007669"/>
    <property type="project" value="TreeGrafter"/>
</dbReference>
<keyword evidence="6 10" id="KW-0802">TPR repeat</keyword>
<dbReference type="GO" id="GO:0005874">
    <property type="term" value="C:microtubule"/>
    <property type="evidence" value="ECO:0007669"/>
    <property type="project" value="UniProtKB-KW"/>
</dbReference>
<dbReference type="Pfam" id="PF13374">
    <property type="entry name" value="TPR_10"/>
    <property type="match status" value="1"/>
</dbReference>
<evidence type="ECO:0000313" key="13">
    <source>
        <dbReference type="Proteomes" id="UP000249081"/>
    </source>
</evidence>
<comment type="caution">
    <text evidence="12">The sequence shown here is derived from an EMBL/GenBank/DDBJ whole genome shotgun (WGS) entry which is preliminary data.</text>
</comment>
<dbReference type="PRINTS" id="PR00381">
    <property type="entry name" value="KINESINLIGHT"/>
</dbReference>
<keyword evidence="5" id="KW-0677">Repeat</keyword>
<reference evidence="13" key="1">
    <citation type="submission" date="2018-04" db="EMBL/GenBank/DDBJ databases">
        <authorList>
            <person name="Cornet L."/>
        </authorList>
    </citation>
    <scope>NUCLEOTIDE SEQUENCE [LARGE SCALE GENOMIC DNA]</scope>
</reference>
<dbReference type="AlphaFoldDB" id="A0A2W4WIV2"/>
<dbReference type="Pfam" id="PF13424">
    <property type="entry name" value="TPR_12"/>
    <property type="match status" value="4"/>
</dbReference>
<dbReference type="GO" id="GO:0043531">
    <property type="term" value="F:ADP binding"/>
    <property type="evidence" value="ECO:0007669"/>
    <property type="project" value="InterPro"/>
</dbReference>
<dbReference type="Proteomes" id="UP000249081">
    <property type="component" value="Unassembled WGS sequence"/>
</dbReference>
<dbReference type="Gene3D" id="1.25.40.10">
    <property type="entry name" value="Tetratricopeptide repeat domain"/>
    <property type="match status" value="3"/>
</dbReference>
<dbReference type="InterPro" id="IPR027417">
    <property type="entry name" value="P-loop_NTPase"/>
</dbReference>
<evidence type="ECO:0000313" key="12">
    <source>
        <dbReference type="EMBL" id="PZO41819.1"/>
    </source>
</evidence>
<dbReference type="SUPFAM" id="SSF50494">
    <property type="entry name" value="Trypsin-like serine proteases"/>
    <property type="match status" value="1"/>
</dbReference>
<dbReference type="InterPro" id="IPR019734">
    <property type="entry name" value="TPR_rpt"/>
</dbReference>
<evidence type="ECO:0000256" key="1">
    <source>
        <dbReference type="ARBA" id="ARBA00004245"/>
    </source>
</evidence>
<keyword evidence="3" id="KW-0963">Cytoplasm</keyword>
<feature type="repeat" description="TPR" evidence="10">
    <location>
        <begin position="815"/>
        <end position="848"/>
    </location>
</feature>
<accession>A0A2W4WIV2</accession>
<protein>
    <recommendedName>
        <fullName evidence="11">NB-ARC domain-containing protein</fullName>
    </recommendedName>
</protein>
<dbReference type="Gene3D" id="3.40.50.300">
    <property type="entry name" value="P-loop containing nucleotide triphosphate hydrolases"/>
    <property type="match status" value="1"/>
</dbReference>
<dbReference type="SMART" id="SM00028">
    <property type="entry name" value="TPR"/>
    <property type="match status" value="9"/>
</dbReference>
<evidence type="ECO:0000259" key="11">
    <source>
        <dbReference type="Pfam" id="PF00931"/>
    </source>
</evidence>
<organism evidence="12 13">
    <name type="scientific">Shackletoniella antarctica</name>
    <dbReference type="NCBI Taxonomy" id="268115"/>
    <lineage>
        <taxon>Bacteria</taxon>
        <taxon>Bacillati</taxon>
        <taxon>Cyanobacteriota</taxon>
        <taxon>Cyanophyceae</taxon>
        <taxon>Oculatellales</taxon>
        <taxon>Oculatellaceae</taxon>
        <taxon>Shackletoniella</taxon>
    </lineage>
</organism>
<comment type="similarity">
    <text evidence="2">Belongs to the kinesin light chain family.</text>
</comment>
<proteinExistence type="inferred from homology"/>
<gene>
    <name evidence="12" type="ORF">DCF17_10060</name>
</gene>
<name>A0A2W4WIV2_9CYAN</name>
<feature type="repeat" description="TPR" evidence="10">
    <location>
        <begin position="773"/>
        <end position="806"/>
    </location>
</feature>
<dbReference type="GO" id="GO:0007018">
    <property type="term" value="P:microtubule-based movement"/>
    <property type="evidence" value="ECO:0007669"/>
    <property type="project" value="TreeGrafter"/>
</dbReference>
<reference evidence="12 13" key="2">
    <citation type="submission" date="2018-06" db="EMBL/GenBank/DDBJ databases">
        <title>Metagenomic assembly of (sub)arctic Cyanobacteria and their associated microbiome from non-axenic cultures.</title>
        <authorList>
            <person name="Baurain D."/>
        </authorList>
    </citation>
    <scope>NUCLEOTIDE SEQUENCE [LARGE SCALE GENOMIC DNA]</scope>
    <source>
        <strain evidence="12">ULC041bin1</strain>
    </source>
</reference>
<feature type="repeat" description="TPR" evidence="10">
    <location>
        <begin position="899"/>
        <end position="932"/>
    </location>
</feature>
<dbReference type="InterPro" id="IPR011990">
    <property type="entry name" value="TPR-like_helical_dom_sf"/>
</dbReference>
<keyword evidence="8" id="KW-0505">Motor protein</keyword>
<dbReference type="GO" id="GO:0005737">
    <property type="term" value="C:cytoplasm"/>
    <property type="evidence" value="ECO:0007669"/>
    <property type="project" value="TreeGrafter"/>
</dbReference>
<dbReference type="Pfam" id="PF13176">
    <property type="entry name" value="TPR_7"/>
    <property type="match status" value="1"/>
</dbReference>
<dbReference type="Gene3D" id="2.40.10.120">
    <property type="match status" value="1"/>
</dbReference>
<dbReference type="Pfam" id="PF13365">
    <property type="entry name" value="Trypsin_2"/>
    <property type="match status" value="1"/>
</dbReference>
<dbReference type="InterPro" id="IPR002182">
    <property type="entry name" value="NB-ARC"/>
</dbReference>
<evidence type="ECO:0000256" key="2">
    <source>
        <dbReference type="ARBA" id="ARBA00009622"/>
    </source>
</evidence>
<evidence type="ECO:0000256" key="4">
    <source>
        <dbReference type="ARBA" id="ARBA00022701"/>
    </source>
</evidence>
<evidence type="ECO:0000256" key="3">
    <source>
        <dbReference type="ARBA" id="ARBA00022490"/>
    </source>
</evidence>
<evidence type="ECO:0000256" key="6">
    <source>
        <dbReference type="ARBA" id="ARBA00022803"/>
    </source>
</evidence>
<dbReference type="EMBL" id="QBMN01000058">
    <property type="protein sequence ID" value="PZO41819.1"/>
    <property type="molecule type" value="Genomic_DNA"/>
</dbReference>
<feature type="repeat" description="TPR" evidence="10">
    <location>
        <begin position="857"/>
        <end position="890"/>
    </location>
</feature>
<dbReference type="Pfam" id="PF00931">
    <property type="entry name" value="NB-ARC"/>
    <property type="match status" value="1"/>
</dbReference>
<evidence type="ECO:0000256" key="7">
    <source>
        <dbReference type="ARBA" id="ARBA00023054"/>
    </source>
</evidence>
<feature type="domain" description="NB-ARC" evidence="11">
    <location>
        <begin position="234"/>
        <end position="393"/>
    </location>
</feature>
<dbReference type="GO" id="GO:0005871">
    <property type="term" value="C:kinesin complex"/>
    <property type="evidence" value="ECO:0007669"/>
    <property type="project" value="InterPro"/>
</dbReference>
<dbReference type="InterPro" id="IPR009003">
    <property type="entry name" value="Peptidase_S1_PA"/>
</dbReference>
<feature type="repeat" description="TPR" evidence="10">
    <location>
        <begin position="689"/>
        <end position="722"/>
    </location>
</feature>
<keyword evidence="7" id="KW-0175">Coiled coil</keyword>
<keyword evidence="4" id="KW-0493">Microtubule</keyword>
<evidence type="ECO:0000256" key="5">
    <source>
        <dbReference type="ARBA" id="ARBA00022737"/>
    </source>
</evidence>
<comment type="subcellular location">
    <subcellularLocation>
        <location evidence="1">Cytoplasm</location>
        <location evidence="1">Cytoskeleton</location>
    </subcellularLocation>
</comment>
<evidence type="ECO:0000256" key="9">
    <source>
        <dbReference type="ARBA" id="ARBA00023212"/>
    </source>
</evidence>
<dbReference type="SUPFAM" id="SSF52540">
    <property type="entry name" value="P-loop containing nucleoside triphosphate hydrolases"/>
    <property type="match status" value="1"/>
</dbReference>
<sequence>MADTLYELLHDCTVKLTLANGECGTGFFVAPGRVLTCEHVVRRAGDAPIAMRWRQIHDFAEARVEQVWAEIDLALLSFEPPQSDLPCVYLDDEDVRVGDQLYLFGYPARDYENGRPITPECEGFTGDEPPFIMLEQGQVQPGMSGAALLNRRTGKVCGMAKFTRDEYSSLGGGGVKATIIMQRLPVLAEWQQAFHQQDGQWQSFVDHLGTLPLPPRAGPNNLPRSGTKAFVGRETELANLHTQLHQSDRIAITAIRGMGGIGKTELALQYALHHRDEGTYPGGICWLQSREQDVASQIVRFAKTVGMLTPEGELADQVAYVWAQWPLAPSAMLVVYDDVADFATIQPYLPPQTEQFRVLLTTRQHFSGLTTLEIDVLSPEAALKLLRSIVGADRINAQLTEAAALCTRLGHLPLALELVGRYLELDEDLTIAAVQAELDEMRTDAYALLKDDSAANMTAKLGVAEAFELSLRRLDEPSQTLATLLCLFATAPIAWDWVQACLPDVPTPTLRQQRQTLLQNSLLQRVGAETYQLHPLIQEFLRVRFADAASTAPLQQSYCIAIAQEANQISHNQTQSDILRLTSFIPHVEEAATTWQQFLADEDVITPANGVGLFYYSQGAFQQAEPWFEMVLNSGRGRLGDDHPAVATSLNNLAGLYQSKGRYGEAEPLYRDALTLYQRLLGDDHPAVATSLNNLAELYRLQGRYSEAEPLYRDALTLNRRLLGDDHPDVATSLNNLALLYQSQGSYSEAEPLYHDALTLCQRLLGDDHPDVAASLNNLAGLYRSQGRYSEAEPLYHDALTLRRRLLGDDHPAVAQSLNNLATLYNSQGRYSEAESLYRDALTLHQRLLGDDHPDVATSLNNLAELYRSQGRYSEAEPLYRDALTLCQRLLGDDHPDVATSLNNLAELYWSQGRYGEAEPLYRDALTLRQRLLGDNHPDVATSLNNLAALFEAQGRYGEAEPLAVQALQTSAKALGETHPDVGIRLGNLASLRVAQSNFAEVEAMFLQAFSIFVNSVGAEHPYTNETFNRLCRFVATVQAAGQVPILSDHPLTQALLQQIEGQ</sequence>
<evidence type="ECO:0000256" key="10">
    <source>
        <dbReference type="PROSITE-ProRule" id="PRU00339"/>
    </source>
</evidence>
<dbReference type="PANTHER" id="PTHR45783:SF3">
    <property type="entry name" value="KINESIN LIGHT CHAIN"/>
    <property type="match status" value="1"/>
</dbReference>
<keyword evidence="9" id="KW-0206">Cytoskeleton</keyword>